<dbReference type="Proteomes" id="UP000813824">
    <property type="component" value="Unassembled WGS sequence"/>
</dbReference>
<protein>
    <submittedName>
        <fullName evidence="2">Uncharacterized protein</fullName>
    </submittedName>
</protein>
<proteinExistence type="predicted"/>
<feature type="compositionally biased region" description="Basic and acidic residues" evidence="1">
    <location>
        <begin position="392"/>
        <end position="401"/>
    </location>
</feature>
<sequence length="422" mass="46980">MAATINVTSTITTTTTTTTTFSPKWNIFALSRHHSRRLKKWIPLCRTILSTGIRTEHPYDEPVGVWDNADKLARNCPILDPIVIVRPPPVIDDDLDDDIFGTKVDEEDNDIKDLFPELHDHDVEGLFSLVDVILKQDENVVYYIDTEHPNQNHVLSHIANRIDATSIELFDYHFLYGPSRPSPTWILFYRVVLDDYIWMVGVEVLDPYDEEAVTVQLGAGYLVGLHVRVFKPVMPVMGDKSAEVKILVDFIASSLTDLMPPPPPAHTEAHQDLLDELLAGVKREANSQGHHDLLESLVADASTDRHAEMLESLVGECHAAAEVNPHVSLLDSLVNEVTADSVPPAASSAHFSLLESLVYQSDPEGTSFSDDSSWSDNENTLSLSDTGSLNEKNIDSADEHDNNTVLSNMWTQARQSSESFSF</sequence>
<reference evidence="2" key="1">
    <citation type="journal article" date="2021" name="New Phytol.">
        <title>Evolutionary innovations through gain and loss of genes in the ectomycorrhizal Boletales.</title>
        <authorList>
            <person name="Wu G."/>
            <person name="Miyauchi S."/>
            <person name="Morin E."/>
            <person name="Kuo A."/>
            <person name="Drula E."/>
            <person name="Varga T."/>
            <person name="Kohler A."/>
            <person name="Feng B."/>
            <person name="Cao Y."/>
            <person name="Lipzen A."/>
            <person name="Daum C."/>
            <person name="Hundley H."/>
            <person name="Pangilinan J."/>
            <person name="Johnson J."/>
            <person name="Barry K."/>
            <person name="LaButti K."/>
            <person name="Ng V."/>
            <person name="Ahrendt S."/>
            <person name="Min B."/>
            <person name="Choi I.G."/>
            <person name="Park H."/>
            <person name="Plett J.M."/>
            <person name="Magnuson J."/>
            <person name="Spatafora J.W."/>
            <person name="Nagy L.G."/>
            <person name="Henrissat B."/>
            <person name="Grigoriev I.V."/>
            <person name="Yang Z.L."/>
            <person name="Xu J."/>
            <person name="Martin F.M."/>
        </authorList>
    </citation>
    <scope>NUCLEOTIDE SEQUENCE</scope>
    <source>
        <strain evidence="2">KKN 215</strain>
    </source>
</reference>
<accession>A0A8K0XJS6</accession>
<gene>
    <name evidence="2" type="ORF">BXZ70DRAFT_704062</name>
</gene>
<feature type="compositionally biased region" description="Polar residues" evidence="1">
    <location>
        <begin position="363"/>
        <end position="391"/>
    </location>
</feature>
<evidence type="ECO:0000256" key="1">
    <source>
        <dbReference type="SAM" id="MobiDB-lite"/>
    </source>
</evidence>
<dbReference type="AlphaFoldDB" id="A0A8K0XJS6"/>
<feature type="region of interest" description="Disordered" evidence="1">
    <location>
        <begin position="362"/>
        <end position="401"/>
    </location>
</feature>
<name>A0A8K0XJS6_9AGAR</name>
<keyword evidence="3" id="KW-1185">Reference proteome</keyword>
<evidence type="ECO:0000313" key="3">
    <source>
        <dbReference type="Proteomes" id="UP000813824"/>
    </source>
</evidence>
<evidence type="ECO:0000313" key="2">
    <source>
        <dbReference type="EMBL" id="KAH8077248.1"/>
    </source>
</evidence>
<dbReference type="EMBL" id="JAEVFJ010000065">
    <property type="protein sequence ID" value="KAH8077248.1"/>
    <property type="molecule type" value="Genomic_DNA"/>
</dbReference>
<comment type="caution">
    <text evidence="2">The sequence shown here is derived from an EMBL/GenBank/DDBJ whole genome shotgun (WGS) entry which is preliminary data.</text>
</comment>
<organism evidence="2 3">
    <name type="scientific">Cristinia sonorae</name>
    <dbReference type="NCBI Taxonomy" id="1940300"/>
    <lineage>
        <taxon>Eukaryota</taxon>
        <taxon>Fungi</taxon>
        <taxon>Dikarya</taxon>
        <taxon>Basidiomycota</taxon>
        <taxon>Agaricomycotina</taxon>
        <taxon>Agaricomycetes</taxon>
        <taxon>Agaricomycetidae</taxon>
        <taxon>Agaricales</taxon>
        <taxon>Pleurotineae</taxon>
        <taxon>Stephanosporaceae</taxon>
        <taxon>Cristinia</taxon>
    </lineage>
</organism>